<dbReference type="GO" id="GO:0003824">
    <property type="term" value="F:catalytic activity"/>
    <property type="evidence" value="ECO:0007669"/>
    <property type="project" value="InterPro"/>
</dbReference>
<feature type="domain" description="Radical SAM core" evidence="5">
    <location>
        <begin position="12"/>
        <end position="156"/>
    </location>
</feature>
<dbReference type="InterPro" id="IPR013785">
    <property type="entry name" value="Aldolase_TIM"/>
</dbReference>
<reference evidence="6" key="1">
    <citation type="journal article" date="2014" name="Front. Microbiol.">
        <title>High frequency of phylogenetically diverse reductive dehalogenase-homologous genes in deep subseafloor sedimentary metagenomes.</title>
        <authorList>
            <person name="Kawai M."/>
            <person name="Futagami T."/>
            <person name="Toyoda A."/>
            <person name="Takaki Y."/>
            <person name="Nishi S."/>
            <person name="Hori S."/>
            <person name="Arai W."/>
            <person name="Tsubouchi T."/>
            <person name="Morono Y."/>
            <person name="Uchiyama I."/>
            <person name="Ito T."/>
            <person name="Fujiyama A."/>
            <person name="Inagaki F."/>
            <person name="Takami H."/>
        </authorList>
    </citation>
    <scope>NUCLEOTIDE SEQUENCE</scope>
    <source>
        <strain evidence="6">Expedition CK06-06</strain>
    </source>
</reference>
<accession>X1S811</accession>
<name>X1S811_9ZZZZ</name>
<dbReference type="EMBL" id="BARW01022835">
    <property type="protein sequence ID" value="GAI89202.1"/>
    <property type="molecule type" value="Genomic_DNA"/>
</dbReference>
<dbReference type="SFLD" id="SFLDG01067">
    <property type="entry name" value="SPASM/twitch_domain_containing"/>
    <property type="match status" value="1"/>
</dbReference>
<evidence type="ECO:0000259" key="5">
    <source>
        <dbReference type="Pfam" id="PF04055"/>
    </source>
</evidence>
<dbReference type="Gene3D" id="3.20.20.70">
    <property type="entry name" value="Aldolase class I"/>
    <property type="match status" value="1"/>
</dbReference>
<protein>
    <recommendedName>
        <fullName evidence="5">Radical SAM core domain-containing protein</fullName>
    </recommendedName>
</protein>
<dbReference type="GO" id="GO:0051536">
    <property type="term" value="F:iron-sulfur cluster binding"/>
    <property type="evidence" value="ECO:0007669"/>
    <property type="project" value="UniProtKB-KW"/>
</dbReference>
<keyword evidence="1" id="KW-0949">S-adenosyl-L-methionine</keyword>
<comment type="caution">
    <text evidence="6">The sequence shown here is derived from an EMBL/GenBank/DDBJ whole genome shotgun (WGS) entry which is preliminary data.</text>
</comment>
<dbReference type="GO" id="GO:0046872">
    <property type="term" value="F:metal ion binding"/>
    <property type="evidence" value="ECO:0007669"/>
    <property type="project" value="UniProtKB-KW"/>
</dbReference>
<dbReference type="InterPro" id="IPR058240">
    <property type="entry name" value="rSAM_sf"/>
</dbReference>
<organism evidence="6">
    <name type="scientific">marine sediment metagenome</name>
    <dbReference type="NCBI Taxonomy" id="412755"/>
    <lineage>
        <taxon>unclassified sequences</taxon>
        <taxon>metagenomes</taxon>
        <taxon>ecological metagenomes</taxon>
    </lineage>
</organism>
<dbReference type="InterPro" id="IPR050377">
    <property type="entry name" value="Radical_SAM_PqqE_MftC-like"/>
</dbReference>
<evidence type="ECO:0000256" key="2">
    <source>
        <dbReference type="ARBA" id="ARBA00022723"/>
    </source>
</evidence>
<sequence length="167" mass="18891">MVIPPNDDMRFEVTTKCDYNCVICPRELLTRKKETMSLDLFKQVFDKIVAETDQYTALSIPGMGEPLLDETLGGKIEYAKSIRPGLDVLILTNGSLMTAERFKQLEDIGVTSIRVSIYGNDPDSYCRVHGVKDRGMFERVRSNILDCMKARTTTKILLTLNVLEGYN</sequence>
<evidence type="ECO:0000313" key="6">
    <source>
        <dbReference type="EMBL" id="GAI89202.1"/>
    </source>
</evidence>
<proteinExistence type="predicted"/>
<dbReference type="SFLD" id="SFLDS00029">
    <property type="entry name" value="Radical_SAM"/>
    <property type="match status" value="1"/>
</dbReference>
<dbReference type="InterPro" id="IPR007197">
    <property type="entry name" value="rSAM"/>
</dbReference>
<evidence type="ECO:0000256" key="3">
    <source>
        <dbReference type="ARBA" id="ARBA00023004"/>
    </source>
</evidence>
<dbReference type="SUPFAM" id="SSF102114">
    <property type="entry name" value="Radical SAM enzymes"/>
    <property type="match status" value="1"/>
</dbReference>
<dbReference type="PANTHER" id="PTHR11228">
    <property type="entry name" value="RADICAL SAM DOMAIN PROTEIN"/>
    <property type="match status" value="1"/>
</dbReference>
<gene>
    <name evidence="6" type="ORF">S12H4_38006</name>
</gene>
<keyword evidence="3" id="KW-0408">Iron</keyword>
<dbReference type="AlphaFoldDB" id="X1S811"/>
<dbReference type="CDD" id="cd01335">
    <property type="entry name" value="Radical_SAM"/>
    <property type="match status" value="1"/>
</dbReference>
<evidence type="ECO:0000256" key="1">
    <source>
        <dbReference type="ARBA" id="ARBA00022691"/>
    </source>
</evidence>
<keyword evidence="2" id="KW-0479">Metal-binding</keyword>
<feature type="non-terminal residue" evidence="6">
    <location>
        <position position="167"/>
    </location>
</feature>
<keyword evidence="4" id="KW-0411">Iron-sulfur</keyword>
<dbReference type="Pfam" id="PF04055">
    <property type="entry name" value="Radical_SAM"/>
    <property type="match status" value="1"/>
</dbReference>
<evidence type="ECO:0000256" key="4">
    <source>
        <dbReference type="ARBA" id="ARBA00023014"/>
    </source>
</evidence>
<dbReference type="PANTHER" id="PTHR11228:SF7">
    <property type="entry name" value="PQQA PEPTIDE CYCLASE"/>
    <property type="match status" value="1"/>
</dbReference>